<feature type="transmembrane region" description="Helical" evidence="1">
    <location>
        <begin position="256"/>
        <end position="274"/>
    </location>
</feature>
<dbReference type="PANTHER" id="PTHR23526">
    <property type="entry name" value="INTEGRAL MEMBRANE TRANSPORT PROTEIN-RELATED"/>
    <property type="match status" value="1"/>
</dbReference>
<accession>A0A0S7YBW1</accession>
<dbReference type="Pfam" id="PF07690">
    <property type="entry name" value="MFS_1"/>
    <property type="match status" value="1"/>
</dbReference>
<feature type="transmembrane region" description="Helical" evidence="1">
    <location>
        <begin position="42"/>
        <end position="65"/>
    </location>
</feature>
<feature type="transmembrane region" description="Helical" evidence="1">
    <location>
        <begin position="74"/>
        <end position="95"/>
    </location>
</feature>
<feature type="transmembrane region" description="Helical" evidence="1">
    <location>
        <begin position="101"/>
        <end position="123"/>
    </location>
</feature>
<organism evidence="2 3">
    <name type="scientific">candidate division TA06 bacterium DG_78</name>
    <dbReference type="NCBI Taxonomy" id="1703772"/>
    <lineage>
        <taxon>Bacteria</taxon>
        <taxon>Bacteria division TA06</taxon>
    </lineage>
</organism>
<evidence type="ECO:0000256" key="1">
    <source>
        <dbReference type="SAM" id="Phobius"/>
    </source>
</evidence>
<evidence type="ECO:0008006" key="4">
    <source>
        <dbReference type="Google" id="ProtNLM"/>
    </source>
</evidence>
<dbReference type="GO" id="GO:0022857">
    <property type="term" value="F:transmembrane transporter activity"/>
    <property type="evidence" value="ECO:0007669"/>
    <property type="project" value="InterPro"/>
</dbReference>
<keyword evidence="1" id="KW-0472">Membrane</keyword>
<feature type="transmembrane region" description="Helical" evidence="1">
    <location>
        <begin position="144"/>
        <end position="164"/>
    </location>
</feature>
<dbReference type="InterPro" id="IPR036259">
    <property type="entry name" value="MFS_trans_sf"/>
</dbReference>
<feature type="transmembrane region" description="Helical" evidence="1">
    <location>
        <begin position="12"/>
        <end position="36"/>
    </location>
</feature>
<name>A0A0S7YBW1_UNCT6</name>
<feature type="transmembrane region" description="Helical" evidence="1">
    <location>
        <begin position="385"/>
        <end position="407"/>
    </location>
</feature>
<dbReference type="AlphaFoldDB" id="A0A0S7YBW1"/>
<proteinExistence type="predicted"/>
<dbReference type="InterPro" id="IPR052528">
    <property type="entry name" value="Sugar_transport-like"/>
</dbReference>
<evidence type="ECO:0000313" key="2">
    <source>
        <dbReference type="EMBL" id="KPJ72134.1"/>
    </source>
</evidence>
<evidence type="ECO:0000313" key="3">
    <source>
        <dbReference type="Proteomes" id="UP000051012"/>
    </source>
</evidence>
<feature type="transmembrane region" description="Helical" evidence="1">
    <location>
        <begin position="286"/>
        <end position="304"/>
    </location>
</feature>
<keyword evidence="1" id="KW-1133">Transmembrane helix</keyword>
<dbReference type="Proteomes" id="UP000051012">
    <property type="component" value="Unassembled WGS sequence"/>
</dbReference>
<feature type="transmembrane region" description="Helical" evidence="1">
    <location>
        <begin position="310"/>
        <end position="335"/>
    </location>
</feature>
<gene>
    <name evidence="2" type="ORF">AMJ52_07335</name>
</gene>
<dbReference type="Gene3D" id="1.20.1250.20">
    <property type="entry name" value="MFS general substrate transporter like domains"/>
    <property type="match status" value="2"/>
</dbReference>
<dbReference type="InterPro" id="IPR011701">
    <property type="entry name" value="MFS"/>
</dbReference>
<protein>
    <recommendedName>
        <fullName evidence="4">Major facilitator superfamily (MFS) profile domain-containing protein</fullName>
    </recommendedName>
</protein>
<feature type="transmembrane region" description="Helical" evidence="1">
    <location>
        <begin position="223"/>
        <end position="244"/>
    </location>
</feature>
<reference evidence="2 3" key="1">
    <citation type="journal article" date="2015" name="Microbiome">
        <title>Genomic resolution of linkages in carbon, nitrogen, and sulfur cycling among widespread estuary sediment bacteria.</title>
        <authorList>
            <person name="Baker B.J."/>
            <person name="Lazar C.S."/>
            <person name="Teske A.P."/>
            <person name="Dick G.J."/>
        </authorList>
    </citation>
    <scope>NUCLEOTIDE SEQUENCE [LARGE SCALE GENOMIC DNA]</scope>
    <source>
        <strain evidence="2">DG_78</strain>
    </source>
</reference>
<comment type="caution">
    <text evidence="2">The sequence shown here is derived from an EMBL/GenBank/DDBJ whole genome shotgun (WGS) entry which is preliminary data.</text>
</comment>
<dbReference type="EMBL" id="LJNI01000096">
    <property type="protein sequence ID" value="KPJ72134.1"/>
    <property type="molecule type" value="Genomic_DNA"/>
</dbReference>
<dbReference type="PANTHER" id="PTHR23526:SF2">
    <property type="entry name" value="MAJOR FACILITATOR SUPERFAMILY (MFS) PROFILE DOMAIN-CONTAINING PROTEIN"/>
    <property type="match status" value="1"/>
</dbReference>
<dbReference type="SUPFAM" id="SSF103473">
    <property type="entry name" value="MFS general substrate transporter"/>
    <property type="match status" value="1"/>
</dbReference>
<feature type="transmembrane region" description="Helical" evidence="1">
    <location>
        <begin position="170"/>
        <end position="192"/>
    </location>
</feature>
<keyword evidence="1" id="KW-0812">Transmembrane</keyword>
<feature type="transmembrane region" description="Helical" evidence="1">
    <location>
        <begin position="347"/>
        <end position="373"/>
    </location>
</feature>
<sequence>MADIQKGLRISVIEGVFAQVHINLTAGMFLTSFALSIGLNNIGIGLLSAIPAFFTGCAFFAIYLINIFGSRRRLCVLFSGIGRGIFLVIGLLLLSNARIKPWLFFMVIIIHNILMNFSSNAWLSWMSDLAPREKRGSYFGFRNTILNLVGMTINVIGGRILDFYKVAGALAQGLGIIFTGASVSSTIAAGVLSMQPEPSIKKEHPNMKKIFLTPLRDKNFRNLLRFISFWYLLAGIASPFYLVHMLTNLHMAYSKIALYSIIAGIASLIFQIFWGRAIDRIKSKPVLSINFFAAAFLPLFWLFATKDYLLPIWIDAFLTGIFWSGINLSLFNILFSLTEEKEMKESYFAVFSTISGVFAFISSLAGGFIAQALSEIKIEFFGLTLINYHLMFVFATCIRLISVFLLAKVKEKEATPTIKALQLIGDYTLKRLIIYKDLVLNTMRFQK</sequence>